<proteinExistence type="predicted"/>
<feature type="compositionally biased region" description="Basic and acidic residues" evidence="2">
    <location>
        <begin position="576"/>
        <end position="585"/>
    </location>
</feature>
<dbReference type="SUPFAM" id="SSF49785">
    <property type="entry name" value="Galactose-binding domain-like"/>
    <property type="match status" value="1"/>
</dbReference>
<feature type="domain" description="SbsA Ig-like" evidence="3">
    <location>
        <begin position="179"/>
        <end position="286"/>
    </location>
</feature>
<gene>
    <name evidence="4" type="ORF">BN4615_P5479</name>
</gene>
<evidence type="ECO:0000256" key="2">
    <source>
        <dbReference type="SAM" id="MobiDB-lite"/>
    </source>
</evidence>
<dbReference type="InterPro" id="IPR032812">
    <property type="entry name" value="SbsA_Ig"/>
</dbReference>
<accession>A0A1M4EBI0</accession>
<evidence type="ECO:0000256" key="1">
    <source>
        <dbReference type="ARBA" id="ARBA00022729"/>
    </source>
</evidence>
<dbReference type="InterPro" id="IPR008979">
    <property type="entry name" value="Galactose-bd-like_sf"/>
</dbReference>
<protein>
    <recommendedName>
        <fullName evidence="3">SbsA Ig-like domain-containing protein</fullName>
    </recommendedName>
</protein>
<dbReference type="PANTHER" id="PTHR19328">
    <property type="entry name" value="HEDGEHOG-INTERACTING PROTEIN"/>
    <property type="match status" value="1"/>
</dbReference>
<dbReference type="RefSeq" id="WP_225275304.1">
    <property type="nucleotide sequence ID" value="NZ_CP084058.1"/>
</dbReference>
<feature type="compositionally biased region" description="Basic and acidic residues" evidence="2">
    <location>
        <begin position="595"/>
        <end position="605"/>
    </location>
</feature>
<name>A0A1M4EBI0_9ACTN</name>
<keyword evidence="1" id="KW-0732">Signal</keyword>
<dbReference type="EMBL" id="LT559118">
    <property type="protein sequence ID" value="SBO95963.1"/>
    <property type="molecule type" value="Genomic_DNA"/>
</dbReference>
<dbReference type="AlphaFoldDB" id="A0A1M4EBI0"/>
<dbReference type="Gene3D" id="2.120.10.30">
    <property type="entry name" value="TolB, C-terminal domain"/>
    <property type="match status" value="1"/>
</dbReference>
<dbReference type="Gene3D" id="2.60.120.430">
    <property type="entry name" value="Galactose-binding lectin"/>
    <property type="match status" value="1"/>
</dbReference>
<dbReference type="InterPro" id="IPR014755">
    <property type="entry name" value="Cu-Rt/internalin_Ig-like"/>
</dbReference>
<dbReference type="Gene3D" id="2.60.40.1220">
    <property type="match status" value="1"/>
</dbReference>
<evidence type="ECO:0000313" key="4">
    <source>
        <dbReference type="EMBL" id="SBO95963.1"/>
    </source>
</evidence>
<reference evidence="4" key="1">
    <citation type="submission" date="2016-04" db="EMBL/GenBank/DDBJ databases">
        <authorList>
            <person name="Evans L.H."/>
            <person name="Alamgir A."/>
            <person name="Owens N."/>
            <person name="Weber N.D."/>
            <person name="Virtaneva K."/>
            <person name="Barbian K."/>
            <person name="Babar A."/>
            <person name="Rosenke K."/>
        </authorList>
    </citation>
    <scope>NUCLEOTIDE SEQUENCE</scope>
    <source>
        <strain evidence="4">Nono1</strain>
    </source>
</reference>
<sequence>MHLPLLAVLIALAPLDVQVNFSDQATAPPAGYVRDFGEAYGPRPGGLTYGWVQNGTTTPLSLIGNGRNRGTGTDPRLATLIHMQLPAGSAGIRTPGSWEIAVPSGAYRVTAAVGDPSHTDSTHWLTIEDQNGTAAFVPSAAERHRTVTRTVTVTDGRLTLPAGGVNTKLDYVDITELTTPAPSVRRTVPADRAANVPLTGAVVADLRLIAGGVAVGSLTAGSATIRRVSDGAAVPVNVATSGGGDTISVAPATALQPGTLYRLDITGAVRDTAGNAFHPYSMVFTTGAPPGGEAAFDKVVSGAGGAPYTSVVKGPDGRLYAATLTGQLRRYTIDADGTLADELVIDTVRNAHGGADRTVIGLAFDPASTPAAPILWITDNQAYPGSDVPEWTSRIARLSGQNLGTYTAVVTGLPRSARDHETNSLAFGPDGACYLTQGSMNAMGAPDAAWGNRPERLLSAAVLRLDPARLPATLPLDVRTEAGGGYDPYAAGAPLTLYATGVRNAYDLVWHSNGHLYAPTNGSAAGGNTPATPSPLPASCARRGYTGPQVPAITANPQAETDYVFDVKPGRYYGHPGDRRADRLRPATRPRRGPGHREHLCDGAGRRAHHAAAAPLTGHAAG</sequence>
<organism evidence="4">
    <name type="scientific">Nonomuraea gerenzanensis</name>
    <dbReference type="NCBI Taxonomy" id="93944"/>
    <lineage>
        <taxon>Bacteria</taxon>
        <taxon>Bacillati</taxon>
        <taxon>Actinomycetota</taxon>
        <taxon>Actinomycetes</taxon>
        <taxon>Streptosporangiales</taxon>
        <taxon>Streptosporangiaceae</taxon>
        <taxon>Nonomuraea</taxon>
    </lineage>
</organism>
<dbReference type="Pfam" id="PF13205">
    <property type="entry name" value="Big_5"/>
    <property type="match status" value="1"/>
</dbReference>
<feature type="region of interest" description="Disordered" evidence="2">
    <location>
        <begin position="571"/>
        <end position="622"/>
    </location>
</feature>
<dbReference type="SUPFAM" id="SSF50952">
    <property type="entry name" value="Soluble quinoprotein glucose dehydrogenase"/>
    <property type="match status" value="1"/>
</dbReference>
<feature type="compositionally biased region" description="Low complexity" evidence="2">
    <location>
        <begin position="611"/>
        <end position="622"/>
    </location>
</feature>
<dbReference type="PANTHER" id="PTHR19328:SF75">
    <property type="entry name" value="ALDOSE SUGAR DEHYDROGENASE YLII"/>
    <property type="match status" value="1"/>
</dbReference>
<evidence type="ECO:0000259" key="3">
    <source>
        <dbReference type="Pfam" id="PF13205"/>
    </source>
</evidence>
<dbReference type="InterPro" id="IPR011041">
    <property type="entry name" value="Quinoprot_gluc/sorb_DH_b-prop"/>
</dbReference>
<dbReference type="InterPro" id="IPR011042">
    <property type="entry name" value="6-blade_b-propeller_TolB-like"/>
</dbReference>